<comment type="similarity">
    <text evidence="2">Belongs to the inositol monophosphatase superfamily.</text>
</comment>
<dbReference type="GO" id="GO:0046872">
    <property type="term" value="F:metal ion binding"/>
    <property type="evidence" value="ECO:0007669"/>
    <property type="project" value="UniProtKB-KW"/>
</dbReference>
<dbReference type="Pfam" id="PF00459">
    <property type="entry name" value="Inositol_P"/>
    <property type="match status" value="1"/>
</dbReference>
<evidence type="ECO:0000256" key="3">
    <source>
        <dbReference type="ARBA" id="ARBA00012633"/>
    </source>
</evidence>
<evidence type="ECO:0000256" key="9">
    <source>
        <dbReference type="ARBA" id="ARBA00041815"/>
    </source>
</evidence>
<keyword evidence="5 18" id="KW-0479">Metal-binding</keyword>
<reference evidence="20" key="1">
    <citation type="submission" date="2016-11" db="UniProtKB">
        <authorList>
            <consortium name="WormBaseParasite"/>
        </authorList>
    </citation>
    <scope>IDENTIFICATION</scope>
</reference>
<sequence length="328" mass="35102">MGCSQDAEQMWSQSCFITRLVSSTVRISETAGSLIKRIMSEGDLKVVNKATDGMADLQTEADRSAQYCIEKSLLAKFGDKLKVIGEEDVTSVVPNLEMDVCLDVLQQDSKCSEELRSIKAEDVVVWVDPLDGTSEFAQAAKSASPLLQQVTVLIGIAYKGRSIAGVVHQPYYGNGQGRTMWAIVGVGTFGIPIIGESAKKVVVTTRSHSTPMVTEALDILAKQGLADSVERVGGAGYKVIKCLEGAAAYVFASPGCKKWDTAAPEALITASGGRLTDISGRPLYYGTDAQITNTGGVLATPHWVKHEDYVNTIPAHVKNALPEFVSKN</sequence>
<dbReference type="FunFam" id="3.40.190.80:FF:000006">
    <property type="entry name" value="Bisphosphate nucleotidase 1"/>
    <property type="match status" value="1"/>
</dbReference>
<keyword evidence="6" id="KW-0378">Hydrolase</keyword>
<dbReference type="GO" id="GO:0046854">
    <property type="term" value="P:phosphatidylinositol phosphate biosynthetic process"/>
    <property type="evidence" value="ECO:0007669"/>
    <property type="project" value="InterPro"/>
</dbReference>
<evidence type="ECO:0000256" key="5">
    <source>
        <dbReference type="ARBA" id="ARBA00022723"/>
    </source>
</evidence>
<dbReference type="PROSITE" id="PS00630">
    <property type="entry name" value="IMP_2"/>
    <property type="match status" value="1"/>
</dbReference>
<proteinExistence type="inferred from homology"/>
<evidence type="ECO:0000256" key="17">
    <source>
        <dbReference type="ARBA" id="ARBA00044554"/>
    </source>
</evidence>
<dbReference type="Gene3D" id="3.40.190.80">
    <property type="match status" value="1"/>
</dbReference>
<dbReference type="WBParaSite" id="L893_g22588.t1">
    <property type="protein sequence ID" value="L893_g22588.t1"/>
    <property type="gene ID" value="L893_g22588"/>
</dbReference>
<name>A0A1I7Z4R5_9BILA</name>
<evidence type="ECO:0000256" key="11">
    <source>
        <dbReference type="ARBA" id="ARBA00044466"/>
    </source>
</evidence>
<dbReference type="InterPro" id="IPR020550">
    <property type="entry name" value="Inositol_monophosphatase_CS"/>
</dbReference>
<comment type="catalytic activity">
    <reaction evidence="12">
        <text>1D-myo-inositol 1,4-bisphosphate + H2O = 1D-myo-inositol 4-phosphate + phosphate</text>
        <dbReference type="Rhea" id="RHEA:15553"/>
        <dbReference type="ChEBI" id="CHEBI:15377"/>
        <dbReference type="ChEBI" id="CHEBI:43474"/>
        <dbReference type="ChEBI" id="CHEBI:58282"/>
        <dbReference type="ChEBI" id="CHEBI:58469"/>
        <dbReference type="EC" id="3.1.3.57"/>
    </reaction>
    <physiologicalReaction direction="left-to-right" evidence="12">
        <dbReference type="Rhea" id="RHEA:15554"/>
    </physiologicalReaction>
</comment>
<dbReference type="GO" id="GO:0005737">
    <property type="term" value="C:cytoplasm"/>
    <property type="evidence" value="ECO:0007669"/>
    <property type="project" value="UniProtKB-ARBA"/>
</dbReference>
<evidence type="ECO:0000256" key="6">
    <source>
        <dbReference type="ARBA" id="ARBA00022801"/>
    </source>
</evidence>
<comment type="cofactor">
    <cofactor evidence="1 18">
        <name>Mg(2+)</name>
        <dbReference type="ChEBI" id="CHEBI:18420"/>
    </cofactor>
</comment>
<evidence type="ECO:0000256" key="16">
    <source>
        <dbReference type="ARBA" id="ARBA00044544"/>
    </source>
</evidence>
<feature type="binding site" evidence="18">
    <location>
        <position position="86"/>
    </location>
    <ligand>
        <name>Mg(2+)</name>
        <dbReference type="ChEBI" id="CHEBI:18420"/>
        <label>1</label>
        <note>catalytic</note>
    </ligand>
</feature>
<dbReference type="GO" id="GO:0004441">
    <property type="term" value="F:inositol-1,4-bisphosphate 1-phosphatase activity"/>
    <property type="evidence" value="ECO:0007669"/>
    <property type="project" value="UniProtKB-EC"/>
</dbReference>
<keyword evidence="7 18" id="KW-0460">Magnesium</keyword>
<organism evidence="19 20">
    <name type="scientific">Steinernema glaseri</name>
    <dbReference type="NCBI Taxonomy" id="37863"/>
    <lineage>
        <taxon>Eukaryota</taxon>
        <taxon>Metazoa</taxon>
        <taxon>Ecdysozoa</taxon>
        <taxon>Nematoda</taxon>
        <taxon>Chromadorea</taxon>
        <taxon>Rhabditida</taxon>
        <taxon>Tylenchina</taxon>
        <taxon>Panagrolaimomorpha</taxon>
        <taxon>Strongyloidoidea</taxon>
        <taxon>Steinernematidae</taxon>
        <taxon>Steinernema</taxon>
    </lineage>
</organism>
<feature type="binding site" evidence="18">
    <location>
        <position position="128"/>
    </location>
    <ligand>
        <name>Mg(2+)</name>
        <dbReference type="ChEBI" id="CHEBI:18420"/>
        <label>1</label>
        <note>catalytic</note>
    </ligand>
</feature>
<evidence type="ECO:0000256" key="7">
    <source>
        <dbReference type="ARBA" id="ARBA00022842"/>
    </source>
</evidence>
<dbReference type="Gene3D" id="3.30.540.10">
    <property type="entry name" value="Fructose-1,6-Bisphosphatase, subunit A, domain 1"/>
    <property type="match status" value="1"/>
</dbReference>
<keyword evidence="19" id="KW-1185">Reference proteome</keyword>
<accession>A0A1I7Z4R5</accession>
<dbReference type="InterPro" id="IPR000760">
    <property type="entry name" value="Inositol_monophosphatase-like"/>
</dbReference>
<dbReference type="InterPro" id="IPR050725">
    <property type="entry name" value="CysQ/Inositol_MonoPase"/>
</dbReference>
<evidence type="ECO:0000256" key="10">
    <source>
        <dbReference type="ARBA" id="ARBA00044465"/>
    </source>
</evidence>
<dbReference type="GO" id="GO:0008441">
    <property type="term" value="F:3'(2'),5'-bisphosphate nucleotidase activity"/>
    <property type="evidence" value="ECO:0007669"/>
    <property type="project" value="UniProtKB-EC"/>
</dbReference>
<feature type="binding site" evidence="18">
    <location>
        <position position="131"/>
    </location>
    <ligand>
        <name>Mg(2+)</name>
        <dbReference type="ChEBI" id="CHEBI:18420"/>
        <label>1</label>
        <note>catalytic</note>
    </ligand>
</feature>
<evidence type="ECO:0000256" key="18">
    <source>
        <dbReference type="PIRSR" id="PIRSR600760-2"/>
    </source>
</evidence>
<dbReference type="PANTHER" id="PTHR43028:SF5">
    <property type="entry name" value="3'(2'),5'-BISPHOSPHATE NUCLEOTIDASE 1"/>
    <property type="match status" value="1"/>
</dbReference>
<protein>
    <recommendedName>
        <fullName evidence="8">3'(2'),5'-bisphosphate nucleotidase 1</fullName>
        <ecNumber evidence="15">3.1.3.57</ecNumber>
        <ecNumber evidence="3">3.1.3.7</ecNumber>
    </recommendedName>
    <alternativeName>
        <fullName evidence="16">3'-phosphoadenosine 5'-phosphate phosphatase</fullName>
    </alternativeName>
    <alternativeName>
        <fullName evidence="9">Bisphosphate 3'-nucleotidase 1</fullName>
    </alternativeName>
    <alternativeName>
        <fullName evidence="17">Inositol-polyphosphate 1-phosphatase</fullName>
    </alternativeName>
</protein>
<comment type="catalytic activity">
    <reaction evidence="14">
        <text>3'-phosphoadenylyl sulfate + H2O = adenosine 5'-phosphosulfate + phosphate</text>
        <dbReference type="Rhea" id="RHEA:77639"/>
        <dbReference type="ChEBI" id="CHEBI:15377"/>
        <dbReference type="ChEBI" id="CHEBI:43474"/>
        <dbReference type="ChEBI" id="CHEBI:58243"/>
        <dbReference type="ChEBI" id="CHEBI:58339"/>
        <dbReference type="EC" id="3.1.3.7"/>
    </reaction>
    <physiologicalReaction direction="left-to-right" evidence="14">
        <dbReference type="Rhea" id="RHEA:77640"/>
    </physiologicalReaction>
</comment>
<evidence type="ECO:0000256" key="12">
    <source>
        <dbReference type="ARBA" id="ARBA00044478"/>
    </source>
</evidence>
<feature type="binding site" evidence="18">
    <location>
        <position position="260"/>
    </location>
    <ligand>
        <name>Mg(2+)</name>
        <dbReference type="ChEBI" id="CHEBI:18420"/>
        <label>1</label>
        <note>catalytic</note>
    </ligand>
</feature>
<keyword evidence="4" id="KW-0452">Lithium</keyword>
<evidence type="ECO:0000256" key="8">
    <source>
        <dbReference type="ARBA" id="ARBA00040342"/>
    </source>
</evidence>
<evidence type="ECO:0000256" key="14">
    <source>
        <dbReference type="ARBA" id="ARBA00044484"/>
    </source>
</evidence>
<dbReference type="AlphaFoldDB" id="A0A1I7Z4R5"/>
<comment type="catalytic activity">
    <reaction evidence="13">
        <text>adenosine 3',5'-bisphosphate + H2O = AMP + phosphate</text>
        <dbReference type="Rhea" id="RHEA:10040"/>
        <dbReference type="ChEBI" id="CHEBI:15377"/>
        <dbReference type="ChEBI" id="CHEBI:43474"/>
        <dbReference type="ChEBI" id="CHEBI:58343"/>
        <dbReference type="ChEBI" id="CHEBI:456215"/>
        <dbReference type="EC" id="3.1.3.7"/>
    </reaction>
    <physiologicalReaction direction="left-to-right" evidence="13">
        <dbReference type="Rhea" id="RHEA:10041"/>
    </physiologicalReaction>
</comment>
<dbReference type="SUPFAM" id="SSF56655">
    <property type="entry name" value="Carbohydrate phosphatase"/>
    <property type="match status" value="1"/>
</dbReference>
<comment type="catalytic activity">
    <reaction evidence="10">
        <text>1D-myo-inositol 1,3,4-trisphosphate + H2O = 1D-myo-inositol 3,4-bisphosphate + phosphate</text>
        <dbReference type="Rhea" id="RHEA:70319"/>
        <dbReference type="ChEBI" id="CHEBI:15377"/>
        <dbReference type="ChEBI" id="CHEBI:43474"/>
        <dbReference type="ChEBI" id="CHEBI:58414"/>
        <dbReference type="ChEBI" id="CHEBI:83241"/>
    </reaction>
    <physiologicalReaction direction="left-to-right" evidence="10">
        <dbReference type="Rhea" id="RHEA:70320"/>
    </physiologicalReaction>
</comment>
<evidence type="ECO:0000313" key="19">
    <source>
        <dbReference type="Proteomes" id="UP000095287"/>
    </source>
</evidence>
<evidence type="ECO:0000256" key="13">
    <source>
        <dbReference type="ARBA" id="ARBA00044479"/>
    </source>
</evidence>
<feature type="binding site" evidence="18">
    <location>
        <position position="130"/>
    </location>
    <ligand>
        <name>Mg(2+)</name>
        <dbReference type="ChEBI" id="CHEBI:18420"/>
        <label>1</label>
        <note>catalytic</note>
    </ligand>
</feature>
<evidence type="ECO:0000256" key="4">
    <source>
        <dbReference type="ARBA" id="ARBA00022671"/>
    </source>
</evidence>
<dbReference type="Proteomes" id="UP000095287">
    <property type="component" value="Unplaced"/>
</dbReference>
<dbReference type="EC" id="3.1.3.7" evidence="3"/>
<dbReference type="PANTHER" id="PTHR43028">
    <property type="entry name" value="3'(2'),5'-BISPHOSPHATE NUCLEOTIDASE 1"/>
    <property type="match status" value="1"/>
</dbReference>
<evidence type="ECO:0000256" key="1">
    <source>
        <dbReference type="ARBA" id="ARBA00001946"/>
    </source>
</evidence>
<evidence type="ECO:0000256" key="15">
    <source>
        <dbReference type="ARBA" id="ARBA00044519"/>
    </source>
</evidence>
<dbReference type="EC" id="3.1.3.57" evidence="15"/>
<dbReference type="FunFam" id="3.30.540.10:FF:000012">
    <property type="entry name" value="Blast:Putative inositol monophosphatase 3"/>
    <property type="match status" value="1"/>
</dbReference>
<evidence type="ECO:0000313" key="20">
    <source>
        <dbReference type="WBParaSite" id="L893_g22588.t1"/>
    </source>
</evidence>
<evidence type="ECO:0000256" key="2">
    <source>
        <dbReference type="ARBA" id="ARBA00009759"/>
    </source>
</evidence>
<comment type="catalytic activity">
    <reaction evidence="11">
        <text>adenosine 2',5'-bisphosphate + H2O = AMP + phosphate</text>
        <dbReference type="Rhea" id="RHEA:77643"/>
        <dbReference type="ChEBI" id="CHEBI:15377"/>
        <dbReference type="ChEBI" id="CHEBI:43474"/>
        <dbReference type="ChEBI" id="CHEBI:194156"/>
        <dbReference type="ChEBI" id="CHEBI:456215"/>
        <dbReference type="EC" id="3.1.3.7"/>
    </reaction>
    <physiologicalReaction direction="left-to-right" evidence="11">
        <dbReference type="Rhea" id="RHEA:77644"/>
    </physiologicalReaction>
</comment>